<keyword evidence="4" id="KW-0804">Transcription</keyword>
<dbReference type="PANTHER" id="PTHR30204">
    <property type="entry name" value="REDOX-CYCLING DRUG-SENSING TRANSCRIPTIONAL ACTIVATOR SOXR"/>
    <property type="match status" value="1"/>
</dbReference>
<evidence type="ECO:0000313" key="8">
    <source>
        <dbReference type="Proteomes" id="UP001470288"/>
    </source>
</evidence>
<dbReference type="InterPro" id="IPR029442">
    <property type="entry name" value="GyrI-like"/>
</dbReference>
<dbReference type="Gene3D" id="1.10.1660.10">
    <property type="match status" value="1"/>
</dbReference>
<dbReference type="InterPro" id="IPR010499">
    <property type="entry name" value="AraC_E-bd"/>
</dbReference>
<evidence type="ECO:0000256" key="2">
    <source>
        <dbReference type="ARBA" id="ARBA00023015"/>
    </source>
</evidence>
<accession>A0ABV1HXM5</accession>
<organism evidence="7 8">
    <name type="scientific">Hominiventricola aquisgranensis</name>
    <dbReference type="NCBI Taxonomy" id="3133164"/>
    <lineage>
        <taxon>Bacteria</taxon>
        <taxon>Bacillati</taxon>
        <taxon>Bacillota</taxon>
        <taxon>Clostridia</taxon>
        <taxon>Lachnospirales</taxon>
        <taxon>Lachnospiraceae</taxon>
        <taxon>Hominiventricola</taxon>
    </lineage>
</organism>
<dbReference type="SUPFAM" id="SSF55136">
    <property type="entry name" value="Probable bacterial effector-binding domain"/>
    <property type="match status" value="1"/>
</dbReference>
<dbReference type="Gene3D" id="3.20.80.10">
    <property type="entry name" value="Regulatory factor, effector binding domain"/>
    <property type="match status" value="1"/>
</dbReference>
<dbReference type="SUPFAM" id="SSF46955">
    <property type="entry name" value="Putative DNA-binding domain"/>
    <property type="match status" value="1"/>
</dbReference>
<evidence type="ECO:0000259" key="6">
    <source>
        <dbReference type="PROSITE" id="PS50937"/>
    </source>
</evidence>
<dbReference type="Pfam" id="PF06445">
    <property type="entry name" value="GyrI-like"/>
    <property type="match status" value="1"/>
</dbReference>
<sequence length="278" mass="32721">MEDKKLFWISDVAKMFHVSAGTLRHYEQAGLLAPEYTDPDTGYRYYGIRQFEVLNTIRYLRVLDLPLSQIAEFLQNRDTDVIEEKLEKQKALIQQKKRELEIMERKIDHRIEQIRDARCSRLEEIQLKIFPETRMVLLRDPVRPRSYLDLEIAIRQMQKGQSEAQVFLGKVGVGISKEHLREGSFEVYDWVFLILDEEDHYDGQTELLPSMECATIRFRGGHTEAPRYYQMLLNFLKEKHLMPAGFSQEITLIDDGMTSDPEKFVTEIRLPVCTAMNR</sequence>
<evidence type="ECO:0000256" key="5">
    <source>
        <dbReference type="SAM" id="Coils"/>
    </source>
</evidence>
<feature type="domain" description="HTH merR-type" evidence="6">
    <location>
        <begin position="6"/>
        <end position="76"/>
    </location>
</feature>
<feature type="coiled-coil region" evidence="5">
    <location>
        <begin position="79"/>
        <end position="113"/>
    </location>
</feature>
<dbReference type="CDD" id="cd01107">
    <property type="entry name" value="HTH_BmrR"/>
    <property type="match status" value="1"/>
</dbReference>
<dbReference type="PROSITE" id="PS50937">
    <property type="entry name" value="HTH_MERR_2"/>
    <property type="match status" value="1"/>
</dbReference>
<dbReference type="SMART" id="SM00871">
    <property type="entry name" value="AraC_E_bind"/>
    <property type="match status" value="1"/>
</dbReference>
<dbReference type="SMART" id="SM00422">
    <property type="entry name" value="HTH_MERR"/>
    <property type="match status" value="1"/>
</dbReference>
<keyword evidence="1" id="KW-0678">Repressor</keyword>
<reference evidence="7 8" key="1">
    <citation type="submission" date="2024-03" db="EMBL/GenBank/DDBJ databases">
        <title>Human intestinal bacterial collection.</title>
        <authorList>
            <person name="Pauvert C."/>
            <person name="Hitch T.C.A."/>
            <person name="Clavel T."/>
        </authorList>
    </citation>
    <scope>NUCLEOTIDE SEQUENCE [LARGE SCALE GENOMIC DNA]</scope>
    <source>
        <strain evidence="7 8">CLA-AA-H78B</strain>
    </source>
</reference>
<dbReference type="EMBL" id="JBBMFC010000003">
    <property type="protein sequence ID" value="MEQ2577673.1"/>
    <property type="molecule type" value="Genomic_DNA"/>
</dbReference>
<comment type="caution">
    <text evidence="7">The sequence shown here is derived from an EMBL/GenBank/DDBJ whole genome shotgun (WGS) entry which is preliminary data.</text>
</comment>
<evidence type="ECO:0000313" key="7">
    <source>
        <dbReference type="EMBL" id="MEQ2577673.1"/>
    </source>
</evidence>
<name>A0ABV1HXM5_9FIRM</name>
<dbReference type="RefSeq" id="WP_349143679.1">
    <property type="nucleotide sequence ID" value="NZ_JBBMFC010000003.1"/>
</dbReference>
<protein>
    <submittedName>
        <fullName evidence="7">MerR family transcriptional regulator</fullName>
    </submittedName>
</protein>
<keyword evidence="8" id="KW-1185">Reference proteome</keyword>
<keyword evidence="2" id="KW-0805">Transcription regulation</keyword>
<evidence type="ECO:0000256" key="3">
    <source>
        <dbReference type="ARBA" id="ARBA00023125"/>
    </source>
</evidence>
<dbReference type="PANTHER" id="PTHR30204:SF69">
    <property type="entry name" value="MERR-FAMILY TRANSCRIPTIONAL REGULATOR"/>
    <property type="match status" value="1"/>
</dbReference>
<gene>
    <name evidence="7" type="ORF">WMO62_02300</name>
</gene>
<evidence type="ECO:0000256" key="4">
    <source>
        <dbReference type="ARBA" id="ARBA00023163"/>
    </source>
</evidence>
<evidence type="ECO:0000256" key="1">
    <source>
        <dbReference type="ARBA" id="ARBA00022491"/>
    </source>
</evidence>
<keyword evidence="5" id="KW-0175">Coiled coil</keyword>
<proteinExistence type="predicted"/>
<dbReference type="InterPro" id="IPR000551">
    <property type="entry name" value="MerR-type_HTH_dom"/>
</dbReference>
<dbReference type="Pfam" id="PF13411">
    <property type="entry name" value="MerR_1"/>
    <property type="match status" value="1"/>
</dbReference>
<dbReference type="InterPro" id="IPR047057">
    <property type="entry name" value="MerR_fam"/>
</dbReference>
<dbReference type="InterPro" id="IPR009061">
    <property type="entry name" value="DNA-bd_dom_put_sf"/>
</dbReference>
<keyword evidence="3" id="KW-0238">DNA-binding</keyword>
<dbReference type="InterPro" id="IPR011256">
    <property type="entry name" value="Reg_factor_effector_dom_sf"/>
</dbReference>
<dbReference type="Proteomes" id="UP001470288">
    <property type="component" value="Unassembled WGS sequence"/>
</dbReference>